<organism evidence="2 3">
    <name type="scientific">Liparis tanakae</name>
    <name type="common">Tanaka's snailfish</name>
    <dbReference type="NCBI Taxonomy" id="230148"/>
    <lineage>
        <taxon>Eukaryota</taxon>
        <taxon>Metazoa</taxon>
        <taxon>Chordata</taxon>
        <taxon>Craniata</taxon>
        <taxon>Vertebrata</taxon>
        <taxon>Euteleostomi</taxon>
        <taxon>Actinopterygii</taxon>
        <taxon>Neopterygii</taxon>
        <taxon>Teleostei</taxon>
        <taxon>Neoteleostei</taxon>
        <taxon>Acanthomorphata</taxon>
        <taxon>Eupercaria</taxon>
        <taxon>Perciformes</taxon>
        <taxon>Cottioidei</taxon>
        <taxon>Cottales</taxon>
        <taxon>Liparidae</taxon>
        <taxon>Liparis</taxon>
    </lineage>
</organism>
<evidence type="ECO:0000313" key="2">
    <source>
        <dbReference type="EMBL" id="TNN50283.1"/>
    </source>
</evidence>
<reference evidence="2 3" key="1">
    <citation type="submission" date="2019-03" db="EMBL/GenBank/DDBJ databases">
        <title>First draft genome of Liparis tanakae, snailfish: a comprehensive survey of snailfish specific genes.</title>
        <authorList>
            <person name="Kim W."/>
            <person name="Song I."/>
            <person name="Jeong J.-H."/>
            <person name="Kim D."/>
            <person name="Kim S."/>
            <person name="Ryu S."/>
            <person name="Song J.Y."/>
            <person name="Lee S.K."/>
        </authorList>
    </citation>
    <scope>NUCLEOTIDE SEQUENCE [LARGE SCALE GENOMIC DNA]</scope>
    <source>
        <tissue evidence="2">Muscle</tissue>
    </source>
</reference>
<dbReference type="Proteomes" id="UP000314294">
    <property type="component" value="Unassembled WGS sequence"/>
</dbReference>
<dbReference type="AlphaFoldDB" id="A0A4Z2GBK1"/>
<accession>A0A4Z2GBK1</accession>
<feature type="region of interest" description="Disordered" evidence="1">
    <location>
        <begin position="81"/>
        <end position="103"/>
    </location>
</feature>
<gene>
    <name evidence="2" type="ORF">EYF80_039508</name>
</gene>
<proteinExistence type="predicted"/>
<evidence type="ECO:0000313" key="3">
    <source>
        <dbReference type="Proteomes" id="UP000314294"/>
    </source>
</evidence>
<name>A0A4Z2GBK1_9TELE</name>
<evidence type="ECO:0000256" key="1">
    <source>
        <dbReference type="SAM" id="MobiDB-lite"/>
    </source>
</evidence>
<protein>
    <submittedName>
        <fullName evidence="2">Uncharacterized protein</fullName>
    </submittedName>
</protein>
<comment type="caution">
    <text evidence="2">The sequence shown here is derived from an EMBL/GenBank/DDBJ whole genome shotgun (WGS) entry which is preliminary data.</text>
</comment>
<keyword evidence="3" id="KW-1185">Reference proteome</keyword>
<dbReference type="EMBL" id="SRLO01000624">
    <property type="protein sequence ID" value="TNN50283.1"/>
    <property type="molecule type" value="Genomic_DNA"/>
</dbReference>
<sequence>MTGEDEGVAVQAGAVRVDLSAGVVDGVVLVVGVNHPVVIVYERRRGDAAPQYLILNFAGSVVSSKVANMLAHISHWLEVKNRRKEMTSDENRGRSEKPWRERT</sequence>